<sequence length="1094" mass="121477">MAYQQQNQYEHYAQPHQQYYDQGEPQQRRRQQYQGYDSQYDQQYYDYGYDHDGNEQWDNGYYEQQGGWGNAQAQQHGGYEDVNGCSRQAPPNQGRRPPPQDQYRQEEAYNGQHYQPPPPQHNPGRRPPPQNQRMQEEAYGDPSQQRPPQHRPDPRSRPSGRGNGPPSNPHQGRGGPRPPGLDRSLLNPPAPKSLPQDNPFPTFPTQKPRQAAPKGTVEQGMAQMTIQDNGAQERSRAPRGREQPVPPQNRGFQQDRPGGNPRQDSGQFENQGQGQRHPLNRMPSGQRPPPMDMEDIQRHGRQRTSDPKSPSQRAFGPNTQRSVTMPHDLAGGGQGAGYDGQQAFAEPGAVPGYYGPASPTHVPPRPSTAGGVRQNMPQRQPDHRPPMPQVPLQQQPHSQQPYQPQSRHQAPGHYQQPQAQEHGALDSVYDDYYGHDNERQSMTSAIDMPNFDAIPETDNKHRRGDSIDNHLSPANATQGYAPAAVPLNVGPVSNNHFQDQRARSKSQPDMHEQYTNGVHEMAGDAPPMPGLPRANTGFAGPNSLPNGPQSRRPPPRGMATDGMHRGPRGQPPNFDPRYGRQPPPVQRVYSDDSAYSEPPLNTMRNVASPAQGNPIPRPGTAAPVPGRTPSDPMGRRPGAAQGRSNPDALPAHPMPVRPGLMQIQQQQSSSQPPAPQTARPPPVRQYNSEPGRASYESQYSNTRRQSAQSAAPHPVTYDELNRLRATWKSNSSDIATGLKLAKKLVEASSVLADEGGTADTRTRNKNREKFILEAHKIIKKLVSNGSPDAMFYLADCYGQGLLGLQVDTKEAFTLYQSAAKGGHAASAYRTAVCCEMGHEEGGGTKRDPLKAVQWYRRAAALGDTPALYKMGMILLKGLLGQQKNFGEAINMLKRAADRADRDNPHSLHELALIYEAQTGNERIIRDEAYALQLFHQAADLGYKFSQFRLGQAYEYGLLGCEVDARTSIAWYTKAAAQEEHQSELALSGWYLTGTSGILEQSDTEAYLWARKAACAEPPLPKALFAMGYFTEVGIGCPRSLDEAKRWYGRAAAYKFPKAQERLEELKRGGSKVQMKRERLSRTNQKQQEENCTVM</sequence>
<dbReference type="InterPro" id="IPR011990">
    <property type="entry name" value="TPR-like_helical_dom_sf"/>
</dbReference>
<feature type="compositionally biased region" description="Polar residues" evidence="2">
    <location>
        <begin position="307"/>
        <end position="323"/>
    </location>
</feature>
<feature type="compositionally biased region" description="Basic and acidic residues" evidence="2">
    <location>
        <begin position="498"/>
        <end position="512"/>
    </location>
</feature>
<dbReference type="OrthoDB" id="272077at2759"/>
<name>A0A6A5K234_9PLEO</name>
<evidence type="ECO:0000313" key="3">
    <source>
        <dbReference type="EMBL" id="KAF1830370.1"/>
    </source>
</evidence>
<feature type="compositionally biased region" description="Low complexity" evidence="2">
    <location>
        <begin position="32"/>
        <end position="47"/>
    </location>
</feature>
<dbReference type="PANTHER" id="PTHR46430">
    <property type="entry name" value="PROTEIN SKT5-RELATED"/>
    <property type="match status" value="1"/>
</dbReference>
<dbReference type="Pfam" id="PF08238">
    <property type="entry name" value="Sel1"/>
    <property type="match status" value="7"/>
</dbReference>
<evidence type="ECO:0000256" key="2">
    <source>
        <dbReference type="SAM" id="MobiDB-lite"/>
    </source>
</evidence>
<dbReference type="Proteomes" id="UP000800040">
    <property type="component" value="Unassembled WGS sequence"/>
</dbReference>
<feature type="compositionally biased region" description="Polar residues" evidence="2">
    <location>
        <begin position="602"/>
        <end position="611"/>
    </location>
</feature>
<evidence type="ECO:0000313" key="4">
    <source>
        <dbReference type="Proteomes" id="UP000800040"/>
    </source>
</evidence>
<dbReference type="SMART" id="SM00671">
    <property type="entry name" value="SEL1"/>
    <property type="match status" value="7"/>
</dbReference>
<dbReference type="EMBL" id="ML975399">
    <property type="protein sequence ID" value="KAF1830370.1"/>
    <property type="molecule type" value="Genomic_DNA"/>
</dbReference>
<accession>A0A6A5K234</accession>
<feature type="compositionally biased region" description="Low complexity" evidence="2">
    <location>
        <begin position="390"/>
        <end position="409"/>
    </location>
</feature>
<feature type="compositionally biased region" description="Pro residues" evidence="2">
    <location>
        <begin position="115"/>
        <end position="130"/>
    </location>
</feature>
<feature type="compositionally biased region" description="Low complexity" evidence="2">
    <location>
        <begin position="662"/>
        <end position="671"/>
    </location>
</feature>
<feature type="compositionally biased region" description="Polar residues" evidence="2">
    <location>
        <begin position="1"/>
        <end position="20"/>
    </location>
</feature>
<feature type="compositionally biased region" description="Polar residues" evidence="2">
    <location>
        <begin position="1081"/>
        <end position="1094"/>
    </location>
</feature>
<protein>
    <recommendedName>
        <fullName evidence="5">HCP-like protein</fullName>
    </recommendedName>
</protein>
<feature type="region of interest" description="Disordered" evidence="2">
    <location>
        <begin position="1"/>
        <end position="715"/>
    </location>
</feature>
<proteinExistence type="predicted"/>
<dbReference type="SUPFAM" id="SSF81901">
    <property type="entry name" value="HCP-like"/>
    <property type="match status" value="2"/>
</dbReference>
<feature type="compositionally biased region" description="Basic and acidic residues" evidence="2">
    <location>
        <begin position="231"/>
        <end position="242"/>
    </location>
</feature>
<dbReference type="PANTHER" id="PTHR46430:SF3">
    <property type="entry name" value="ACTIVATOR OF C KINASE PROTEIN 1"/>
    <property type="match status" value="1"/>
</dbReference>
<dbReference type="InterPro" id="IPR006597">
    <property type="entry name" value="Sel1-like"/>
</dbReference>
<dbReference type="Gene3D" id="1.25.40.10">
    <property type="entry name" value="Tetratricopeptide repeat domain"/>
    <property type="match status" value="2"/>
</dbReference>
<dbReference type="InterPro" id="IPR051726">
    <property type="entry name" value="Chitin_Synth_Reg"/>
</dbReference>
<keyword evidence="1" id="KW-0677">Repeat</keyword>
<gene>
    <name evidence="3" type="ORF">BDW02DRAFT_104203</name>
</gene>
<feature type="region of interest" description="Disordered" evidence="2">
    <location>
        <begin position="1067"/>
        <end position="1094"/>
    </location>
</feature>
<evidence type="ECO:0000256" key="1">
    <source>
        <dbReference type="ARBA" id="ARBA00022737"/>
    </source>
</evidence>
<dbReference type="AlphaFoldDB" id="A0A6A5K234"/>
<feature type="compositionally biased region" description="Polar residues" evidence="2">
    <location>
        <begin position="262"/>
        <end position="274"/>
    </location>
</feature>
<feature type="compositionally biased region" description="Basic and acidic residues" evidence="2">
    <location>
        <begin position="295"/>
        <end position="306"/>
    </location>
</feature>
<keyword evidence="4" id="KW-1185">Reference proteome</keyword>
<reference evidence="3" key="1">
    <citation type="submission" date="2020-01" db="EMBL/GenBank/DDBJ databases">
        <authorList>
            <consortium name="DOE Joint Genome Institute"/>
            <person name="Haridas S."/>
            <person name="Albert R."/>
            <person name="Binder M."/>
            <person name="Bloem J."/>
            <person name="Labutti K."/>
            <person name="Salamov A."/>
            <person name="Andreopoulos B."/>
            <person name="Baker S.E."/>
            <person name="Barry K."/>
            <person name="Bills G."/>
            <person name="Bluhm B.H."/>
            <person name="Cannon C."/>
            <person name="Castanera R."/>
            <person name="Culley D.E."/>
            <person name="Daum C."/>
            <person name="Ezra D."/>
            <person name="Gonzalez J.B."/>
            <person name="Henrissat B."/>
            <person name="Kuo A."/>
            <person name="Liang C."/>
            <person name="Lipzen A."/>
            <person name="Lutzoni F."/>
            <person name="Magnuson J."/>
            <person name="Mondo S."/>
            <person name="Nolan M."/>
            <person name="Ohm R."/>
            <person name="Pangilinan J."/>
            <person name="Park H.-J."/>
            <person name="Ramirez L."/>
            <person name="Alfaro M."/>
            <person name="Sun H."/>
            <person name="Tritt A."/>
            <person name="Yoshinaga Y."/>
            <person name="Zwiers L.-H."/>
            <person name="Turgeon B.G."/>
            <person name="Goodwin S.B."/>
            <person name="Spatafora J.W."/>
            <person name="Crous P.W."/>
            <person name="Grigoriev I.V."/>
        </authorList>
    </citation>
    <scope>NUCLEOTIDE SEQUENCE</scope>
    <source>
        <strain evidence="3">P77</strain>
    </source>
</reference>
<organism evidence="3 4">
    <name type="scientific">Decorospora gaudefroyi</name>
    <dbReference type="NCBI Taxonomy" id="184978"/>
    <lineage>
        <taxon>Eukaryota</taxon>
        <taxon>Fungi</taxon>
        <taxon>Dikarya</taxon>
        <taxon>Ascomycota</taxon>
        <taxon>Pezizomycotina</taxon>
        <taxon>Dothideomycetes</taxon>
        <taxon>Pleosporomycetidae</taxon>
        <taxon>Pleosporales</taxon>
        <taxon>Pleosporineae</taxon>
        <taxon>Pleosporaceae</taxon>
        <taxon>Decorospora</taxon>
    </lineage>
</organism>
<feature type="compositionally biased region" description="Pro residues" evidence="2">
    <location>
        <begin position="672"/>
        <end position="683"/>
    </location>
</feature>
<feature type="compositionally biased region" description="Polar residues" evidence="2">
    <location>
        <begin position="695"/>
        <end position="709"/>
    </location>
</feature>
<evidence type="ECO:0008006" key="5">
    <source>
        <dbReference type="Google" id="ProtNLM"/>
    </source>
</evidence>